<evidence type="ECO:0000256" key="5">
    <source>
        <dbReference type="ARBA" id="ARBA00022801"/>
    </source>
</evidence>
<dbReference type="InterPro" id="IPR008754">
    <property type="entry name" value="Peptidase_M43"/>
</dbReference>
<evidence type="ECO:0000256" key="9">
    <source>
        <dbReference type="SAM" id="SignalP"/>
    </source>
</evidence>
<keyword evidence="8" id="KW-1015">Disulfide bond</keyword>
<keyword evidence="5" id="KW-0378">Hydrolase</keyword>
<dbReference type="Gene3D" id="3.40.390.10">
    <property type="entry name" value="Collagenase (Catalytic Domain)"/>
    <property type="match status" value="1"/>
</dbReference>
<feature type="domain" description="Peptidase M43 pregnancy-associated plasma-A" evidence="10">
    <location>
        <begin position="162"/>
        <end position="299"/>
    </location>
</feature>
<evidence type="ECO:0000256" key="7">
    <source>
        <dbReference type="ARBA" id="ARBA00023049"/>
    </source>
</evidence>
<dbReference type="SUPFAM" id="SSF55486">
    <property type="entry name" value="Metalloproteases ('zincins'), catalytic domain"/>
    <property type="match status" value="1"/>
</dbReference>
<evidence type="ECO:0000256" key="8">
    <source>
        <dbReference type="ARBA" id="ARBA00023157"/>
    </source>
</evidence>
<reference evidence="12 13" key="1">
    <citation type="submission" date="2020-03" db="EMBL/GenBank/DDBJ databases">
        <title>Genomic Encyclopedia of Type Strains, Phase IV (KMG-IV): sequencing the most valuable type-strain genomes for metagenomic binning, comparative biology and taxonomic classification.</title>
        <authorList>
            <person name="Goeker M."/>
        </authorList>
    </citation>
    <scope>NUCLEOTIDE SEQUENCE [LARGE SCALE GENOMIC DNA]</scope>
    <source>
        <strain evidence="12 13">DSM 105096</strain>
    </source>
</reference>
<evidence type="ECO:0000256" key="2">
    <source>
        <dbReference type="ARBA" id="ARBA00022670"/>
    </source>
</evidence>
<dbReference type="Pfam" id="PF18962">
    <property type="entry name" value="Por_Secre_tail"/>
    <property type="match status" value="1"/>
</dbReference>
<dbReference type="Pfam" id="PF05572">
    <property type="entry name" value="Peptidase_M43"/>
    <property type="match status" value="1"/>
</dbReference>
<organism evidence="12 13">
    <name type="scientific">Neolewinella antarctica</name>
    <dbReference type="NCBI Taxonomy" id="442734"/>
    <lineage>
        <taxon>Bacteria</taxon>
        <taxon>Pseudomonadati</taxon>
        <taxon>Bacteroidota</taxon>
        <taxon>Saprospiria</taxon>
        <taxon>Saprospirales</taxon>
        <taxon>Lewinellaceae</taxon>
        <taxon>Neolewinella</taxon>
    </lineage>
</organism>
<keyword evidence="6" id="KW-0862">Zinc</keyword>
<comment type="similarity">
    <text evidence="1">Belongs to the peptidase M43B family.</text>
</comment>
<dbReference type="InterPro" id="IPR026444">
    <property type="entry name" value="Secre_tail"/>
</dbReference>
<keyword evidence="7" id="KW-0482">Metalloprotease</keyword>
<evidence type="ECO:0000259" key="11">
    <source>
        <dbReference type="Pfam" id="PF18962"/>
    </source>
</evidence>
<dbReference type="PANTHER" id="PTHR47466">
    <property type="match status" value="1"/>
</dbReference>
<dbReference type="CDD" id="cd04275">
    <property type="entry name" value="ZnMc_pappalysin_like"/>
    <property type="match status" value="1"/>
</dbReference>
<gene>
    <name evidence="12" type="ORF">GGR27_003274</name>
</gene>
<keyword evidence="4 9" id="KW-0732">Signal</keyword>
<keyword evidence="13" id="KW-1185">Reference proteome</keyword>
<name>A0ABX0XFU7_9BACT</name>
<feature type="domain" description="Secretion system C-terminal sorting" evidence="11">
    <location>
        <begin position="611"/>
        <end position="679"/>
    </location>
</feature>
<keyword evidence="3" id="KW-0479">Metal-binding</keyword>
<feature type="chain" id="PRO_5046482414" evidence="9">
    <location>
        <begin position="25"/>
        <end position="682"/>
    </location>
</feature>
<evidence type="ECO:0000313" key="12">
    <source>
        <dbReference type="EMBL" id="NJC27756.1"/>
    </source>
</evidence>
<dbReference type="InterPro" id="IPR024079">
    <property type="entry name" value="MetalloPept_cat_dom_sf"/>
</dbReference>
<proteinExistence type="inferred from homology"/>
<evidence type="ECO:0000313" key="13">
    <source>
        <dbReference type="Proteomes" id="UP000770785"/>
    </source>
</evidence>
<feature type="signal peptide" evidence="9">
    <location>
        <begin position="1"/>
        <end position="24"/>
    </location>
</feature>
<sequence>MQSIYTRFLFLLLALTGLSFTAQAQRTCGSMDLLEQQIQADPGRAARLEALENFTKKFEFTEGEKVLRTIPVVVHVVARTNAENISLAQIQSQIDVLNDDFRRLNTDRDGTWNQAADSEIEFCLATVDPNGNATGGVLRQSTTRTQFGRGNDNMKFTSTGGSDAWPAADYMNMWTCNIGEGTLGFAQFPGGPAATDGVVMDYRYFGTIGTAQAPFNLGRTATHEVGHYLNLRHIWGDGGCNRDDFVSDTPGSDGPNYGCATGVVKCNSVDMVQNYMDYSDDACMNLFTTGQKARMQAALTGARASLLNSIGCGTPNGGGGGGPTVCNDTDVTLTLTTDQYASETSWTLSGPNGTVATSGTLANNSTSTETFCLPDGCYEFTINDSFGDGICCQYGNGSFNLSGGGVSESGGSFASSDVKTFCIGGGDTGGGACQDFTITEDNFEANYGNWNDGGSDCVRSRTRPVQGGISVYLRDNTNTSVLTSDALDLTGFEELTVDFSYLPFSMEPGEDFWLQVDNGSGFQTVATWASGTDFVNNTVYNESVTLTGDFGNNVRVRFRCDASANSDYVHLDNLVLSGCSNGSFRELNKDAGGAVVDAESDEAATELEYDVFPNPAKEIFTIRISEEGFRAQLTNVAGKALLSTDLQVGSNRIEAGHLPQGMYLLILEGGDGVREVSKVVLR</sequence>
<evidence type="ECO:0000256" key="6">
    <source>
        <dbReference type="ARBA" id="ARBA00022833"/>
    </source>
</evidence>
<dbReference type="EMBL" id="JAATJH010000006">
    <property type="protein sequence ID" value="NJC27756.1"/>
    <property type="molecule type" value="Genomic_DNA"/>
</dbReference>
<evidence type="ECO:0000259" key="10">
    <source>
        <dbReference type="Pfam" id="PF05572"/>
    </source>
</evidence>
<protein>
    <submittedName>
        <fullName evidence="12">Uncharacterized protein</fullName>
    </submittedName>
</protein>
<dbReference type="Proteomes" id="UP000770785">
    <property type="component" value="Unassembled WGS sequence"/>
</dbReference>
<keyword evidence="2" id="KW-0645">Protease</keyword>
<dbReference type="NCBIfam" id="TIGR04183">
    <property type="entry name" value="Por_Secre_tail"/>
    <property type="match status" value="1"/>
</dbReference>
<evidence type="ECO:0000256" key="4">
    <source>
        <dbReference type="ARBA" id="ARBA00022729"/>
    </source>
</evidence>
<accession>A0ABX0XFU7</accession>
<comment type="caution">
    <text evidence="12">The sequence shown here is derived from an EMBL/GenBank/DDBJ whole genome shotgun (WGS) entry which is preliminary data.</text>
</comment>
<evidence type="ECO:0000256" key="1">
    <source>
        <dbReference type="ARBA" id="ARBA00008721"/>
    </source>
</evidence>
<dbReference type="PANTHER" id="PTHR47466:SF1">
    <property type="entry name" value="METALLOPROTEASE MEP1 (AFU_ORTHOLOGUE AFUA_1G07730)-RELATED"/>
    <property type="match status" value="1"/>
</dbReference>
<evidence type="ECO:0000256" key="3">
    <source>
        <dbReference type="ARBA" id="ARBA00022723"/>
    </source>
</evidence>
<dbReference type="RefSeq" id="WP_245184705.1">
    <property type="nucleotide sequence ID" value="NZ_JAATJH010000006.1"/>
</dbReference>